<dbReference type="GO" id="GO:0008173">
    <property type="term" value="F:RNA methyltransferase activity"/>
    <property type="evidence" value="ECO:0007669"/>
    <property type="project" value="InterPro"/>
</dbReference>
<evidence type="ECO:0000256" key="1">
    <source>
        <dbReference type="ARBA" id="ARBA00022603"/>
    </source>
</evidence>
<reference evidence="4" key="2">
    <citation type="journal article" date="2021" name="Microbiol. Resour. Announc.">
        <title>Complete Genome Sequences of Three Human Oral Treponema parvum Isolates.</title>
        <authorList>
            <person name="Zeng H."/>
            <person name="Watt R.M."/>
        </authorList>
    </citation>
    <scope>NUCLEOTIDE SEQUENCE</scope>
    <source>
        <strain evidence="4">ATCC 700773</strain>
    </source>
</reference>
<dbReference type="InterPro" id="IPR029064">
    <property type="entry name" value="Ribosomal_eL30-like_sf"/>
</dbReference>
<dbReference type="Proteomes" id="UP000671995">
    <property type="component" value="Chromosome"/>
</dbReference>
<dbReference type="NCBIfam" id="TIGR00186">
    <property type="entry name" value="rRNA_methyl_3"/>
    <property type="match status" value="1"/>
</dbReference>
<accession>A0A975EZ18</accession>
<proteinExistence type="predicted"/>
<name>A0A975EZ18_9SPIR</name>
<dbReference type="InterPro" id="IPR029026">
    <property type="entry name" value="tRNA_m1G_MTases_N"/>
</dbReference>
<organism evidence="4 5">
    <name type="scientific">Treponema parvum</name>
    <dbReference type="NCBI Taxonomy" id="138851"/>
    <lineage>
        <taxon>Bacteria</taxon>
        <taxon>Pseudomonadati</taxon>
        <taxon>Spirochaetota</taxon>
        <taxon>Spirochaetia</taxon>
        <taxon>Spirochaetales</taxon>
        <taxon>Treponemataceae</taxon>
        <taxon>Treponema</taxon>
    </lineage>
</organism>
<keyword evidence="1" id="KW-0489">Methyltransferase</keyword>
<dbReference type="SUPFAM" id="SSF75217">
    <property type="entry name" value="alpha/beta knot"/>
    <property type="match status" value="1"/>
</dbReference>
<protein>
    <submittedName>
        <fullName evidence="4">23S rRNA (Guanosine(2251)-2'-O)-methyltransferase RlmB</fullName>
    </submittedName>
</protein>
<gene>
    <name evidence="4" type="primary">rlmB</name>
    <name evidence="4" type="ORF">HRI96_01720</name>
</gene>
<reference evidence="4" key="1">
    <citation type="submission" date="2020-05" db="EMBL/GenBank/DDBJ databases">
        <authorList>
            <person name="Zeng H."/>
            <person name="Chan Y.K."/>
            <person name="Watt R.M."/>
        </authorList>
    </citation>
    <scope>NUCLEOTIDE SEQUENCE</scope>
    <source>
        <strain evidence="4">ATCC 700773</strain>
    </source>
</reference>
<dbReference type="Gene3D" id="3.30.1330.30">
    <property type="match status" value="1"/>
</dbReference>
<dbReference type="InterPro" id="IPR029028">
    <property type="entry name" value="Alpha/beta_knot_MTases"/>
</dbReference>
<evidence type="ECO:0000259" key="3">
    <source>
        <dbReference type="Pfam" id="PF00588"/>
    </source>
</evidence>
<dbReference type="RefSeq" id="WP_210117814.1">
    <property type="nucleotide sequence ID" value="NZ_CP054257.1"/>
</dbReference>
<dbReference type="GO" id="GO:0003723">
    <property type="term" value="F:RNA binding"/>
    <property type="evidence" value="ECO:0007669"/>
    <property type="project" value="InterPro"/>
</dbReference>
<evidence type="ECO:0000256" key="2">
    <source>
        <dbReference type="ARBA" id="ARBA00022679"/>
    </source>
</evidence>
<dbReference type="AlphaFoldDB" id="A0A975EZ18"/>
<evidence type="ECO:0000313" key="4">
    <source>
        <dbReference type="EMBL" id="QTQ11019.1"/>
    </source>
</evidence>
<dbReference type="Pfam" id="PF00588">
    <property type="entry name" value="SpoU_methylase"/>
    <property type="match status" value="1"/>
</dbReference>
<sequence>MPKQLYTGFHAVEEKIRSVSELKEKVSSMEVFYAKPGPRVKKIIEDAKRAGIVCSPCASETLDKMVQSLPLDAHARDHRGVVLQTEEDSSDNAVDFDGWIAKIDRSDDARLTVVVLDSVTDPHNMGAILRSADQFGASLVIVPERRSVGDVRSNDVVARSSAGASAWVSVVAVKNLVRSVQLLKEAGFWIYGADSSGVPVQKLSFAAKTALVMGSEGKGISRLLADQCDALVSIPTCGRIDSLNVSVAAGVLLYEIYRQRL</sequence>
<dbReference type="PANTHER" id="PTHR46429:SF1">
    <property type="entry name" value="23S RRNA (GUANOSINE-2'-O-)-METHYLTRANSFERASE RLMB"/>
    <property type="match status" value="1"/>
</dbReference>
<dbReference type="GO" id="GO:0005829">
    <property type="term" value="C:cytosol"/>
    <property type="evidence" value="ECO:0007669"/>
    <property type="project" value="TreeGrafter"/>
</dbReference>
<dbReference type="InterPro" id="IPR001537">
    <property type="entry name" value="SpoU_MeTrfase"/>
</dbReference>
<dbReference type="CDD" id="cd18103">
    <property type="entry name" value="SpoU-like_RlmB"/>
    <property type="match status" value="1"/>
</dbReference>
<feature type="domain" description="tRNA/rRNA methyltransferase SpoU type" evidence="3">
    <location>
        <begin position="113"/>
        <end position="254"/>
    </location>
</feature>
<dbReference type="Gene3D" id="3.40.1280.10">
    <property type="match status" value="1"/>
</dbReference>
<keyword evidence="2" id="KW-0808">Transferase</keyword>
<dbReference type="PANTHER" id="PTHR46429">
    <property type="entry name" value="23S RRNA (GUANOSINE-2'-O-)-METHYLTRANSFERASE RLMB"/>
    <property type="match status" value="1"/>
</dbReference>
<evidence type="ECO:0000313" key="5">
    <source>
        <dbReference type="Proteomes" id="UP000671995"/>
    </source>
</evidence>
<dbReference type="InterPro" id="IPR004441">
    <property type="entry name" value="rRNA_MeTrfase_TrmH"/>
</dbReference>
<dbReference type="GO" id="GO:0032259">
    <property type="term" value="P:methylation"/>
    <property type="evidence" value="ECO:0007669"/>
    <property type="project" value="UniProtKB-KW"/>
</dbReference>
<dbReference type="GO" id="GO:0006396">
    <property type="term" value="P:RNA processing"/>
    <property type="evidence" value="ECO:0007669"/>
    <property type="project" value="InterPro"/>
</dbReference>
<dbReference type="EMBL" id="CP054257">
    <property type="protein sequence ID" value="QTQ11019.1"/>
    <property type="molecule type" value="Genomic_DNA"/>
</dbReference>